<comment type="caution">
    <text evidence="2">The sequence shown here is derived from an EMBL/GenBank/DDBJ whole genome shotgun (WGS) entry which is preliminary data.</text>
</comment>
<evidence type="ECO:0000256" key="1">
    <source>
        <dbReference type="SAM" id="Phobius"/>
    </source>
</evidence>
<name>A0A501WLF8_9GAMM</name>
<dbReference type="OrthoDB" id="9797308at2"/>
<gene>
    <name evidence="2" type="ORF">FJM67_16130</name>
</gene>
<keyword evidence="1" id="KW-1133">Transmembrane helix</keyword>
<sequence length="318" mass="34648">MTRLLQTPWRLIQEAAKVYWTLLKVMVPALIIVKVLDMLGGVTLLGHLLAPVMQWVGLPGEMGIVWATLMLTNIYTGMSVYFSLGMSESLTVAQVTVLGSLALLSHSIPIEGAIAKKMGVSWRVTIALRVVGALVLGGILNGIYNHFQLLQQPSQLLWQPSAVADTSLLGWGKNQLETLAWIYVIIFVLMALLRILRVLGVERLIHALLFPLLRMLGIGRDAANVAVIGVVLGLTFGAGLLIKEAESGNLTRRDIFLTICFLGLCHSVIEDTMLVLLLGADLSGILWGRIVFALAVIAILARIGFVSRRLETKPNQLS</sequence>
<evidence type="ECO:0000313" key="3">
    <source>
        <dbReference type="Proteomes" id="UP000315901"/>
    </source>
</evidence>
<dbReference type="RefSeq" id="WP_140591510.1">
    <property type="nucleotide sequence ID" value="NZ_VFRR01000060.1"/>
</dbReference>
<evidence type="ECO:0008006" key="4">
    <source>
        <dbReference type="Google" id="ProtNLM"/>
    </source>
</evidence>
<feature type="transmembrane region" description="Helical" evidence="1">
    <location>
        <begin position="178"/>
        <end position="196"/>
    </location>
</feature>
<feature type="transmembrane region" description="Helical" evidence="1">
    <location>
        <begin position="225"/>
        <end position="243"/>
    </location>
</feature>
<feature type="transmembrane region" description="Helical" evidence="1">
    <location>
        <begin position="126"/>
        <end position="144"/>
    </location>
</feature>
<feature type="transmembrane region" description="Helical" evidence="1">
    <location>
        <begin position="286"/>
        <end position="305"/>
    </location>
</feature>
<keyword evidence="1" id="KW-0812">Transmembrane</keyword>
<keyword evidence="1" id="KW-0472">Membrane</keyword>
<dbReference type="AlphaFoldDB" id="A0A501WLF8"/>
<feature type="transmembrane region" description="Helical" evidence="1">
    <location>
        <begin position="25"/>
        <end position="50"/>
    </location>
</feature>
<keyword evidence="3" id="KW-1185">Reference proteome</keyword>
<feature type="transmembrane region" description="Helical" evidence="1">
    <location>
        <begin position="62"/>
        <end position="84"/>
    </location>
</feature>
<evidence type="ECO:0000313" key="2">
    <source>
        <dbReference type="EMBL" id="TPE46496.1"/>
    </source>
</evidence>
<protein>
    <recommendedName>
        <fullName evidence="4">Nucleoside recognition protein</fullName>
    </recommendedName>
</protein>
<proteinExistence type="predicted"/>
<organism evidence="2 3">
    <name type="scientific">Maribrevibacterium harenarium</name>
    <dbReference type="NCBI Taxonomy" id="2589817"/>
    <lineage>
        <taxon>Bacteria</taxon>
        <taxon>Pseudomonadati</taxon>
        <taxon>Pseudomonadota</taxon>
        <taxon>Gammaproteobacteria</taxon>
        <taxon>Oceanospirillales</taxon>
        <taxon>Oceanospirillaceae</taxon>
        <taxon>Maribrevibacterium</taxon>
    </lineage>
</organism>
<reference evidence="2 3" key="1">
    <citation type="submission" date="2019-06" db="EMBL/GenBank/DDBJ databases">
        <title>A novel bacterium of genus Marinomonas, isolated from coastal sand.</title>
        <authorList>
            <person name="Huang H."/>
            <person name="Mo K."/>
            <person name="Hu Y."/>
        </authorList>
    </citation>
    <scope>NUCLEOTIDE SEQUENCE [LARGE SCALE GENOMIC DNA]</scope>
    <source>
        <strain evidence="2 3">HB171799</strain>
    </source>
</reference>
<dbReference type="EMBL" id="VFRR01000060">
    <property type="protein sequence ID" value="TPE46496.1"/>
    <property type="molecule type" value="Genomic_DNA"/>
</dbReference>
<accession>A0A501WLF8</accession>
<dbReference type="Proteomes" id="UP000315901">
    <property type="component" value="Unassembled WGS sequence"/>
</dbReference>